<dbReference type="InterPro" id="IPR001753">
    <property type="entry name" value="Enoyl-CoA_hydra/iso"/>
</dbReference>
<keyword evidence="2" id="KW-0576">Peroxisome</keyword>
<dbReference type="SUPFAM" id="SSF52096">
    <property type="entry name" value="ClpP/crotonase"/>
    <property type="match status" value="1"/>
</dbReference>
<accession>A0AAE2ZV09</accession>
<dbReference type="GO" id="GO:0004165">
    <property type="term" value="F:delta(3)-delta(2)-enoyl-CoA isomerase activity"/>
    <property type="evidence" value="ECO:0007669"/>
    <property type="project" value="UniProtKB-ARBA"/>
</dbReference>
<sequence length="258" mass="27684">MSELVLVERPQQYDGAVQVIRFNRPDKKNAITQDMYRIMADALEAGDDDVAVRVHVFLGAPGCFTAGNDLADFLGYAVNGRIGEGEVGRFLMGLANAKKPIVAGVDGLAIGVGVTMQFHCDMTFATARSEFRTPFVDLALVPEAGSSLLGPRVMGYQRAFAMLAAGVGFSGEDARDAGLVYKVVGEDELEISTLAAAETIASKPPEAMQIARELMRGGTREEVVGRIREESNRFSERLGSAEARAAFEAFLARSRKAG</sequence>
<dbReference type="AlphaFoldDB" id="A0AAE2ZV09"/>
<dbReference type="Pfam" id="PF00378">
    <property type="entry name" value="ECH_1"/>
    <property type="match status" value="1"/>
</dbReference>
<dbReference type="PANTHER" id="PTHR43684">
    <property type="match status" value="1"/>
</dbReference>
<proteinExistence type="predicted"/>
<reference evidence="4" key="1">
    <citation type="submission" date="2021-08" db="EMBL/GenBank/DDBJ databases">
        <title>Hoeflea bacterium WL0058 sp. nov., isolated from the sediment.</title>
        <authorList>
            <person name="Wang L."/>
            <person name="Zhang D."/>
        </authorList>
    </citation>
    <scope>NUCLEOTIDE SEQUENCE</scope>
    <source>
        <strain evidence="4">WL0058</strain>
    </source>
</reference>
<dbReference type="EMBL" id="JAICBX010000005">
    <property type="protein sequence ID" value="MBW8640172.1"/>
    <property type="molecule type" value="Genomic_DNA"/>
</dbReference>
<dbReference type="InterPro" id="IPR029045">
    <property type="entry name" value="ClpP/crotonase-like_dom_sf"/>
</dbReference>
<dbReference type="PANTHER" id="PTHR43684:SF1">
    <property type="entry name" value="ENOYL-COA DELTA ISOMERASE 2"/>
    <property type="match status" value="1"/>
</dbReference>
<dbReference type="RefSeq" id="WP_220230888.1">
    <property type="nucleotide sequence ID" value="NZ_JAICBX010000005.1"/>
</dbReference>
<comment type="caution">
    <text evidence="4">The sequence shown here is derived from an EMBL/GenBank/DDBJ whole genome shotgun (WGS) entry which is preliminary data.</text>
</comment>
<keyword evidence="3" id="KW-0413">Isomerase</keyword>
<organism evidence="4 5">
    <name type="scientific">Flavimaribacter sediminis</name>
    <dbReference type="NCBI Taxonomy" id="2865987"/>
    <lineage>
        <taxon>Bacteria</taxon>
        <taxon>Pseudomonadati</taxon>
        <taxon>Pseudomonadota</taxon>
        <taxon>Alphaproteobacteria</taxon>
        <taxon>Hyphomicrobiales</taxon>
        <taxon>Rhizobiaceae</taxon>
        <taxon>Flavimaribacter</taxon>
    </lineage>
</organism>
<evidence type="ECO:0000313" key="5">
    <source>
        <dbReference type="Proteomes" id="UP001196509"/>
    </source>
</evidence>
<comment type="subcellular location">
    <subcellularLocation>
        <location evidence="1">Peroxisome</location>
    </subcellularLocation>
</comment>
<dbReference type="CDD" id="cd06558">
    <property type="entry name" value="crotonase-like"/>
    <property type="match status" value="1"/>
</dbReference>
<evidence type="ECO:0000256" key="1">
    <source>
        <dbReference type="ARBA" id="ARBA00004275"/>
    </source>
</evidence>
<dbReference type="InterPro" id="IPR051053">
    <property type="entry name" value="ECH/Chromodomain_protein"/>
</dbReference>
<keyword evidence="5" id="KW-1185">Reference proteome</keyword>
<evidence type="ECO:0000256" key="2">
    <source>
        <dbReference type="ARBA" id="ARBA00023140"/>
    </source>
</evidence>
<dbReference type="NCBIfam" id="NF004681">
    <property type="entry name" value="PRK06023.1"/>
    <property type="match status" value="1"/>
</dbReference>
<gene>
    <name evidence="4" type="ORF">K1W69_23455</name>
</gene>
<evidence type="ECO:0000313" key="4">
    <source>
        <dbReference type="EMBL" id="MBW8640172.1"/>
    </source>
</evidence>
<dbReference type="Proteomes" id="UP001196509">
    <property type="component" value="Unassembled WGS sequence"/>
</dbReference>
<dbReference type="Gene3D" id="3.90.226.10">
    <property type="entry name" value="2-enoyl-CoA Hydratase, Chain A, domain 1"/>
    <property type="match status" value="1"/>
</dbReference>
<protein>
    <submittedName>
        <fullName evidence="4">Crotonase/enoyl-CoA hydratase family protein</fullName>
    </submittedName>
</protein>
<name>A0AAE2ZV09_9HYPH</name>
<evidence type="ECO:0000256" key="3">
    <source>
        <dbReference type="ARBA" id="ARBA00023235"/>
    </source>
</evidence>